<dbReference type="Gene3D" id="3.40.10.10">
    <property type="entry name" value="DNA Methylphosphotriester Repair Domain"/>
    <property type="match status" value="1"/>
</dbReference>
<dbReference type="Proteomes" id="UP000886741">
    <property type="component" value="Unassembled WGS sequence"/>
</dbReference>
<dbReference type="SUPFAM" id="SSF57884">
    <property type="entry name" value="Ada DNA repair protein, N-terminal domain (N-Ada 10)"/>
    <property type="match status" value="1"/>
</dbReference>
<dbReference type="AlphaFoldDB" id="A0A9D1JT50"/>
<evidence type="ECO:0000256" key="1">
    <source>
        <dbReference type="SAM" id="SignalP"/>
    </source>
</evidence>
<reference evidence="3" key="1">
    <citation type="submission" date="2020-10" db="EMBL/GenBank/DDBJ databases">
        <authorList>
            <person name="Gilroy R."/>
        </authorList>
    </citation>
    <scope>NUCLEOTIDE SEQUENCE</scope>
    <source>
        <strain evidence="3">ChiBcec16-1751</strain>
    </source>
</reference>
<keyword evidence="3" id="KW-0378">Hydrolase</keyword>
<dbReference type="InterPro" id="IPR035451">
    <property type="entry name" value="Ada-like_dom_sf"/>
</dbReference>
<protein>
    <submittedName>
        <fullName evidence="3">DNA/RNA non-specific endonuclease</fullName>
    </submittedName>
</protein>
<accession>A0A9D1JT50</accession>
<reference evidence="3" key="2">
    <citation type="journal article" date="2021" name="PeerJ">
        <title>Extensive microbial diversity within the chicken gut microbiome revealed by metagenomics and culture.</title>
        <authorList>
            <person name="Gilroy R."/>
            <person name="Ravi A."/>
            <person name="Getino M."/>
            <person name="Pursley I."/>
            <person name="Horton D.L."/>
            <person name="Alikhan N.F."/>
            <person name="Baker D."/>
            <person name="Gharbi K."/>
            <person name="Hall N."/>
            <person name="Watson M."/>
            <person name="Adriaenssens E.M."/>
            <person name="Foster-Nyarko E."/>
            <person name="Jarju S."/>
            <person name="Secka A."/>
            <person name="Antonio M."/>
            <person name="Oren A."/>
            <person name="Chaudhuri R.R."/>
            <person name="La Ragione R."/>
            <person name="Hildebrand F."/>
            <person name="Pallen M.J."/>
        </authorList>
    </citation>
    <scope>NUCLEOTIDE SEQUENCE</scope>
    <source>
        <strain evidence="3">ChiBcec16-1751</strain>
    </source>
</reference>
<comment type="caution">
    <text evidence="3">The sequence shown here is derived from an EMBL/GenBank/DDBJ whole genome shotgun (WGS) entry which is preliminary data.</text>
</comment>
<evidence type="ECO:0000313" key="4">
    <source>
        <dbReference type="Proteomes" id="UP000886741"/>
    </source>
</evidence>
<keyword evidence="3" id="KW-0255">Endonuclease</keyword>
<dbReference type="GO" id="GO:0004519">
    <property type="term" value="F:endonuclease activity"/>
    <property type="evidence" value="ECO:0007669"/>
    <property type="project" value="UniProtKB-KW"/>
</dbReference>
<name>A0A9D1JT50_9FIRM</name>
<evidence type="ECO:0000313" key="3">
    <source>
        <dbReference type="EMBL" id="HIS63789.1"/>
    </source>
</evidence>
<sequence>MKQTLMTWMLTALVAAMPLTGCAGLPAEEQPQQTVSGDLVGGTFSPDEVPAYSDAAYVAIHDNVPYFTEGDLTTDSYESYSPLDALGRCGVAMASVGQDIMPTEDRGSIGQVKPSGWQTVKYDIVDGKYLYNRCHLLGYQLTGENANEENLITGTRYLNIEGMLPFENMVADYVQETDNHVLYRVTPVFTDANLVADGVLMEGWSVEDGGEGVCFCVYAYNVQPGVTIDYATGDSWLSEEGAPTEEPTEAEPQGTAYVLNTNSMKFHYPDCSSAADISPENRQEYTGTREDLVAQGYSPCGRCKP</sequence>
<proteinExistence type="predicted"/>
<gene>
    <name evidence="3" type="ORF">IAA83_00275</name>
</gene>
<dbReference type="EMBL" id="DVJJ01000008">
    <property type="protein sequence ID" value="HIS63789.1"/>
    <property type="molecule type" value="Genomic_DNA"/>
</dbReference>
<dbReference type="Pfam" id="PF13930">
    <property type="entry name" value="Endonuclea_NS_2"/>
    <property type="match status" value="1"/>
</dbReference>
<dbReference type="Gene3D" id="3.40.570.10">
    <property type="entry name" value="Extracellular Endonuclease, subunit A"/>
    <property type="match status" value="1"/>
</dbReference>
<feature type="chain" id="PRO_5039434315" evidence="1">
    <location>
        <begin position="24"/>
        <end position="305"/>
    </location>
</feature>
<organism evidence="3 4">
    <name type="scientific">Candidatus Avoscillospira avistercoris</name>
    <dbReference type="NCBI Taxonomy" id="2840707"/>
    <lineage>
        <taxon>Bacteria</taxon>
        <taxon>Bacillati</taxon>
        <taxon>Bacillota</taxon>
        <taxon>Clostridia</taxon>
        <taxon>Eubacteriales</taxon>
        <taxon>Oscillospiraceae</taxon>
        <taxon>Oscillospiraceae incertae sedis</taxon>
        <taxon>Candidatus Avoscillospira</taxon>
    </lineage>
</organism>
<feature type="domain" description="Type VII secretion system protein EssD-like" evidence="2">
    <location>
        <begin position="77"/>
        <end position="202"/>
    </location>
</feature>
<evidence type="ECO:0000259" key="2">
    <source>
        <dbReference type="Pfam" id="PF13930"/>
    </source>
</evidence>
<keyword evidence="1" id="KW-0732">Signal</keyword>
<feature type="signal peptide" evidence="1">
    <location>
        <begin position="1"/>
        <end position="23"/>
    </location>
</feature>
<dbReference type="InterPro" id="IPR044927">
    <property type="entry name" value="Endonuclea_NS_2"/>
</dbReference>
<dbReference type="InterPro" id="IPR044929">
    <property type="entry name" value="DNA/RNA_non-sp_Endonuclease_sf"/>
</dbReference>
<keyword evidence="3" id="KW-0540">Nuclease</keyword>